<gene>
    <name evidence="2" type="ORF">S01H1_12831</name>
</gene>
<dbReference type="InterPro" id="IPR028994">
    <property type="entry name" value="Integrin_alpha_N"/>
</dbReference>
<protein>
    <recommendedName>
        <fullName evidence="3">VCBS repeat-containing protein</fullName>
    </recommendedName>
</protein>
<proteinExistence type="predicted"/>
<accession>X0RQ61</accession>
<dbReference type="InterPro" id="IPR013517">
    <property type="entry name" value="FG-GAP"/>
</dbReference>
<dbReference type="SUPFAM" id="SSF69318">
    <property type="entry name" value="Integrin alpha N-terminal domain"/>
    <property type="match status" value="1"/>
</dbReference>
<dbReference type="PANTHER" id="PTHR46580">
    <property type="entry name" value="SENSOR KINASE-RELATED"/>
    <property type="match status" value="1"/>
</dbReference>
<dbReference type="AlphaFoldDB" id="X0RQ61"/>
<organism evidence="2">
    <name type="scientific">marine sediment metagenome</name>
    <dbReference type="NCBI Taxonomy" id="412755"/>
    <lineage>
        <taxon>unclassified sequences</taxon>
        <taxon>metagenomes</taxon>
        <taxon>ecological metagenomes</taxon>
    </lineage>
</organism>
<dbReference type="EMBL" id="BARS01006597">
    <property type="protein sequence ID" value="GAF70923.1"/>
    <property type="molecule type" value="Genomic_DNA"/>
</dbReference>
<keyword evidence="1" id="KW-0732">Signal</keyword>
<comment type="caution">
    <text evidence="2">The sequence shown here is derived from an EMBL/GenBank/DDBJ whole genome shotgun (WGS) entry which is preliminary data.</text>
</comment>
<evidence type="ECO:0000256" key="1">
    <source>
        <dbReference type="ARBA" id="ARBA00022729"/>
    </source>
</evidence>
<evidence type="ECO:0000313" key="2">
    <source>
        <dbReference type="EMBL" id="GAF70923.1"/>
    </source>
</evidence>
<dbReference type="Pfam" id="PF13517">
    <property type="entry name" value="FG-GAP_3"/>
    <property type="match status" value="2"/>
</dbReference>
<name>X0RQ61_9ZZZZ</name>
<dbReference type="Gene3D" id="2.130.10.130">
    <property type="entry name" value="Integrin alpha, N-terminal"/>
    <property type="match status" value="1"/>
</dbReference>
<reference evidence="2" key="1">
    <citation type="journal article" date="2014" name="Front. Microbiol.">
        <title>High frequency of phylogenetically diverse reductive dehalogenase-homologous genes in deep subseafloor sedimentary metagenomes.</title>
        <authorList>
            <person name="Kawai M."/>
            <person name="Futagami T."/>
            <person name="Toyoda A."/>
            <person name="Takaki Y."/>
            <person name="Nishi S."/>
            <person name="Hori S."/>
            <person name="Arai W."/>
            <person name="Tsubouchi T."/>
            <person name="Morono Y."/>
            <person name="Uchiyama I."/>
            <person name="Ito T."/>
            <person name="Fujiyama A."/>
            <person name="Inagaki F."/>
            <person name="Takami H."/>
        </authorList>
    </citation>
    <scope>NUCLEOTIDE SEQUENCE</scope>
    <source>
        <strain evidence="2">Expedition CK06-06</strain>
    </source>
</reference>
<feature type="non-terminal residue" evidence="2">
    <location>
        <position position="183"/>
    </location>
</feature>
<sequence length="183" mass="19676">MLSLFLLAGTGCKDDAISPPPPQPRTFTFDAAGLPGTAESEIAWGDYDNDGDLDLALTGRDDDSNCYSRVYRNDSGAFTDINAGMVTVLNSTIAWGDYDNDGDLDLAVAGRCYGGVSEWESKIYRNNAGNFVDIGATITGLAGSSFAWGDYDNDGDLDLAVSGYWTDGTFYFICEVYRNDEGV</sequence>
<evidence type="ECO:0008006" key="3">
    <source>
        <dbReference type="Google" id="ProtNLM"/>
    </source>
</evidence>